<protein>
    <submittedName>
        <fullName evidence="1">Uncharacterized protein</fullName>
    </submittedName>
</protein>
<sequence>MAVPLFTPPIGSSREQGVSLRDTLECADPQDLSARLAEAPSLASVLASEEVLQETEREEEERQRAGEGPRVTLVHEVKAAAKERTAFCETSFVPRVHFFVPFGVEAFVPP</sequence>
<comment type="caution">
    <text evidence="1">The sequence shown here is derived from an EMBL/GenBank/DDBJ whole genome shotgun (WGS) entry which is preliminary data.</text>
</comment>
<evidence type="ECO:0000313" key="2">
    <source>
        <dbReference type="Proteomes" id="UP001062846"/>
    </source>
</evidence>
<proteinExistence type="predicted"/>
<dbReference type="EMBL" id="CM046390">
    <property type="protein sequence ID" value="KAI8563781.1"/>
    <property type="molecule type" value="Genomic_DNA"/>
</dbReference>
<accession>A0ACC0PF61</accession>
<keyword evidence="2" id="KW-1185">Reference proteome</keyword>
<gene>
    <name evidence="1" type="ORF">RHMOL_Rhmol03G0135500</name>
</gene>
<evidence type="ECO:0000313" key="1">
    <source>
        <dbReference type="EMBL" id="KAI8563781.1"/>
    </source>
</evidence>
<reference evidence="1" key="1">
    <citation type="submission" date="2022-02" db="EMBL/GenBank/DDBJ databases">
        <title>Plant Genome Project.</title>
        <authorList>
            <person name="Zhang R.-G."/>
        </authorList>
    </citation>
    <scope>NUCLEOTIDE SEQUENCE</scope>
    <source>
        <strain evidence="1">AT1</strain>
    </source>
</reference>
<dbReference type="Proteomes" id="UP001062846">
    <property type="component" value="Chromosome 3"/>
</dbReference>
<name>A0ACC0PF61_RHOML</name>
<organism evidence="1 2">
    <name type="scientific">Rhododendron molle</name>
    <name type="common">Chinese azalea</name>
    <name type="synonym">Azalea mollis</name>
    <dbReference type="NCBI Taxonomy" id="49168"/>
    <lineage>
        <taxon>Eukaryota</taxon>
        <taxon>Viridiplantae</taxon>
        <taxon>Streptophyta</taxon>
        <taxon>Embryophyta</taxon>
        <taxon>Tracheophyta</taxon>
        <taxon>Spermatophyta</taxon>
        <taxon>Magnoliopsida</taxon>
        <taxon>eudicotyledons</taxon>
        <taxon>Gunneridae</taxon>
        <taxon>Pentapetalae</taxon>
        <taxon>asterids</taxon>
        <taxon>Ericales</taxon>
        <taxon>Ericaceae</taxon>
        <taxon>Ericoideae</taxon>
        <taxon>Rhodoreae</taxon>
        <taxon>Rhododendron</taxon>
    </lineage>
</organism>